<sequence>MNQSIETDQILIRFKENPDKNTLSNYEVVDSSLNKDEKVVAVKVSSKDINEHVQELNKKGNIINAEPDYIVKRSYLPNDPHISKQWHHNILGSSVAWEKTMGMKEVIVAVIDDGIELNHSDLKDQIVFPYDVITQSRSEINQGKHGTHVAGIIAASINNQFGGSGVAPKTKIMPINVFNGEYAYTSDIIKGIHYALENGAKIINLSLGMPSYSKELEEAIQNAYQKGLVIIAAAGNESNSQFYYPAAYKEVISVSATNEQDQFASFSNFGSHIDVSAPGYNILSTLPNNQLGYMSGTSMASPMVAGAAALIWALEPHLTNLDVAKRIITAVDDLGTPGKDLYYGYGRINLEKALTLRLLRQPIVDSVSDQDIVVKGKLLDNIEEGNILVQTEIGKVYSGIANGGVFQVRLPKQSSNSKLSIIVRDHIGNVSEPTIITVLDKTPPPLSKVNEVNDKLAYVTGKSEVGATISIETANGIYYGAVKEDGTYKVKIPLQKAGTRLIVSAKDGAGNSSKLIEVIVADRTAPSKPKLTKISNKDTLIMGKAEPGSMVVIKRGKVIVGKSFSNKSGKFEIKIKKQIAGTKLSITVKDLSNNESSPLIITVIDKIPPTKPKVYSVKSTSLVVKGKTEPFAKISILLGGEKIGIGKANSKGDFTVKIKKQIKGSSLKVIASDSRNNKSYSTIQVKE</sequence>
<dbReference type="PRINTS" id="PR00723">
    <property type="entry name" value="SUBTILISIN"/>
</dbReference>
<dbReference type="PROSITE" id="PS00137">
    <property type="entry name" value="SUBTILASE_HIS"/>
    <property type="match status" value="1"/>
</dbReference>
<comment type="subcellular location">
    <subcellularLocation>
        <location evidence="1">Secreted</location>
    </subcellularLocation>
</comment>
<evidence type="ECO:0000259" key="10">
    <source>
        <dbReference type="Pfam" id="PF17936"/>
    </source>
</evidence>
<feature type="domain" description="Bacterial Ig" evidence="10">
    <location>
        <begin position="447"/>
        <end position="522"/>
    </location>
</feature>
<dbReference type="NCBIfam" id="NF033510">
    <property type="entry name" value="Ca_tandemer"/>
    <property type="match status" value="1"/>
</dbReference>
<proteinExistence type="inferred from homology"/>
<dbReference type="InterPro" id="IPR000209">
    <property type="entry name" value="Peptidase_S8/S53_dom"/>
</dbReference>
<dbReference type="SUPFAM" id="SSF52743">
    <property type="entry name" value="Subtilisin-like"/>
    <property type="match status" value="1"/>
</dbReference>
<evidence type="ECO:0000313" key="12">
    <source>
        <dbReference type="Proteomes" id="UP001290455"/>
    </source>
</evidence>
<name>A0ABU5IXN6_9BACI</name>
<evidence type="ECO:0000256" key="4">
    <source>
        <dbReference type="ARBA" id="ARBA00022670"/>
    </source>
</evidence>
<evidence type="ECO:0000256" key="8">
    <source>
        <dbReference type="RuleBase" id="RU003355"/>
    </source>
</evidence>
<evidence type="ECO:0000256" key="5">
    <source>
        <dbReference type="ARBA" id="ARBA00022801"/>
    </source>
</evidence>
<dbReference type="InterPro" id="IPR023827">
    <property type="entry name" value="Peptidase_S8_Asp-AS"/>
</dbReference>
<feature type="domain" description="Peptidase S8/S53" evidence="9">
    <location>
        <begin position="104"/>
        <end position="346"/>
    </location>
</feature>
<dbReference type="PROSITE" id="PS51892">
    <property type="entry name" value="SUBTILASE"/>
    <property type="match status" value="1"/>
</dbReference>
<keyword evidence="4 7" id="KW-0645">Protease</keyword>
<dbReference type="PANTHER" id="PTHR43399">
    <property type="entry name" value="SUBTILISIN-RELATED"/>
    <property type="match status" value="1"/>
</dbReference>
<evidence type="ECO:0000256" key="3">
    <source>
        <dbReference type="ARBA" id="ARBA00022525"/>
    </source>
</evidence>
<evidence type="ECO:0000313" key="11">
    <source>
        <dbReference type="EMBL" id="MDZ5471920.1"/>
    </source>
</evidence>
<dbReference type="Proteomes" id="UP001290455">
    <property type="component" value="Unassembled WGS sequence"/>
</dbReference>
<dbReference type="InterPro" id="IPR013783">
    <property type="entry name" value="Ig-like_fold"/>
</dbReference>
<feature type="active site" description="Charge relay system" evidence="7">
    <location>
        <position position="298"/>
    </location>
</feature>
<keyword evidence="6 7" id="KW-0720">Serine protease</keyword>
<evidence type="ECO:0000256" key="1">
    <source>
        <dbReference type="ARBA" id="ARBA00004613"/>
    </source>
</evidence>
<comment type="caution">
    <text evidence="11">The sequence shown here is derived from an EMBL/GenBank/DDBJ whole genome shotgun (WGS) entry which is preliminary data.</text>
</comment>
<dbReference type="InterPro" id="IPR036852">
    <property type="entry name" value="Peptidase_S8/S53_dom_sf"/>
</dbReference>
<dbReference type="InterPro" id="IPR051048">
    <property type="entry name" value="Peptidase_S8/S53_subtilisin"/>
</dbReference>
<evidence type="ECO:0000256" key="6">
    <source>
        <dbReference type="ARBA" id="ARBA00022825"/>
    </source>
</evidence>
<evidence type="ECO:0000259" key="9">
    <source>
        <dbReference type="Pfam" id="PF00082"/>
    </source>
</evidence>
<dbReference type="InterPro" id="IPR034084">
    <property type="entry name" value="Thermitase-like_dom"/>
</dbReference>
<accession>A0ABU5IXN6</accession>
<feature type="domain" description="Bacterial Ig" evidence="10">
    <location>
        <begin position="609"/>
        <end position="681"/>
    </location>
</feature>
<dbReference type="Pfam" id="PF00082">
    <property type="entry name" value="Peptidase_S8"/>
    <property type="match status" value="1"/>
</dbReference>
<keyword evidence="5 7" id="KW-0378">Hydrolase</keyword>
<dbReference type="RefSeq" id="WP_322446209.1">
    <property type="nucleotide sequence ID" value="NZ_JAXOFX010000004.1"/>
</dbReference>
<keyword evidence="12" id="KW-1185">Reference proteome</keyword>
<dbReference type="PANTHER" id="PTHR43399:SF4">
    <property type="entry name" value="CELL WALL-ASSOCIATED PROTEASE"/>
    <property type="match status" value="1"/>
</dbReference>
<gene>
    <name evidence="11" type="ORF">SM124_09185</name>
</gene>
<dbReference type="Gene3D" id="3.40.50.200">
    <property type="entry name" value="Peptidase S8/S53 domain"/>
    <property type="match status" value="1"/>
</dbReference>
<dbReference type="PROSITE" id="PS00136">
    <property type="entry name" value="SUBTILASE_ASP"/>
    <property type="match status" value="1"/>
</dbReference>
<dbReference type="Gene3D" id="2.60.40.10">
    <property type="entry name" value="Immunoglobulins"/>
    <property type="match status" value="3"/>
</dbReference>
<protein>
    <submittedName>
        <fullName evidence="11">S8 family serine peptidase</fullName>
    </submittedName>
</protein>
<dbReference type="InterPro" id="IPR022398">
    <property type="entry name" value="Peptidase_S8_His-AS"/>
</dbReference>
<dbReference type="InterPro" id="IPR023828">
    <property type="entry name" value="Peptidase_S8_Ser-AS"/>
</dbReference>
<reference evidence="11 12" key="1">
    <citation type="submission" date="2023-11" db="EMBL/GenBank/DDBJ databases">
        <title>Bacillus jintuensis, isolated from a mudflat on the Beibu Gulf coast.</title>
        <authorList>
            <person name="Li M."/>
        </authorList>
    </citation>
    <scope>NUCLEOTIDE SEQUENCE [LARGE SCALE GENOMIC DNA]</scope>
    <source>
        <strain evidence="11 12">31A1R</strain>
    </source>
</reference>
<organism evidence="11 12">
    <name type="scientific">Robertmurraya mangrovi</name>
    <dbReference type="NCBI Taxonomy" id="3098077"/>
    <lineage>
        <taxon>Bacteria</taxon>
        <taxon>Bacillati</taxon>
        <taxon>Bacillota</taxon>
        <taxon>Bacilli</taxon>
        <taxon>Bacillales</taxon>
        <taxon>Bacillaceae</taxon>
        <taxon>Robertmurraya</taxon>
    </lineage>
</organism>
<dbReference type="Pfam" id="PF17936">
    <property type="entry name" value="Big_6"/>
    <property type="match status" value="3"/>
</dbReference>
<dbReference type="EMBL" id="JAXOFX010000004">
    <property type="protein sequence ID" value="MDZ5471920.1"/>
    <property type="molecule type" value="Genomic_DNA"/>
</dbReference>
<feature type="active site" description="Charge relay system" evidence="7">
    <location>
        <position position="112"/>
    </location>
</feature>
<evidence type="ECO:0000256" key="2">
    <source>
        <dbReference type="ARBA" id="ARBA00011073"/>
    </source>
</evidence>
<evidence type="ECO:0000256" key="7">
    <source>
        <dbReference type="PROSITE-ProRule" id="PRU01240"/>
    </source>
</evidence>
<feature type="active site" description="Charge relay system" evidence="7">
    <location>
        <position position="145"/>
    </location>
</feature>
<keyword evidence="3" id="KW-0964">Secreted</keyword>
<comment type="similarity">
    <text evidence="2 7 8">Belongs to the peptidase S8 family.</text>
</comment>
<dbReference type="InterPro" id="IPR015500">
    <property type="entry name" value="Peptidase_S8_subtilisin-rel"/>
</dbReference>
<dbReference type="CDD" id="cd07484">
    <property type="entry name" value="Peptidases_S8_Thermitase_like"/>
    <property type="match status" value="1"/>
</dbReference>
<feature type="domain" description="Bacterial Ig" evidence="10">
    <location>
        <begin position="525"/>
        <end position="605"/>
    </location>
</feature>
<dbReference type="PROSITE" id="PS00138">
    <property type="entry name" value="SUBTILASE_SER"/>
    <property type="match status" value="1"/>
</dbReference>
<dbReference type="InterPro" id="IPR041498">
    <property type="entry name" value="Big_6"/>
</dbReference>